<dbReference type="InterPro" id="IPR003583">
    <property type="entry name" value="Hlx-hairpin-Hlx_DNA-bd_motif"/>
</dbReference>
<dbReference type="Gene3D" id="3.40.1440.10">
    <property type="entry name" value="GIY-YIG endonuclease"/>
    <property type="match status" value="1"/>
</dbReference>
<comment type="similarity">
    <text evidence="7">Belongs to the UvrC family.</text>
</comment>
<accession>A0ABP9S1H2</accession>
<dbReference type="PROSITE" id="PS50165">
    <property type="entry name" value="UVRC"/>
    <property type="match status" value="1"/>
</dbReference>
<evidence type="ECO:0000256" key="5">
    <source>
        <dbReference type="ARBA" id="ARBA00023204"/>
    </source>
</evidence>
<evidence type="ECO:0000256" key="1">
    <source>
        <dbReference type="ARBA" id="ARBA00022490"/>
    </source>
</evidence>
<keyword evidence="12" id="KW-1185">Reference proteome</keyword>
<dbReference type="Gene3D" id="3.30.420.340">
    <property type="entry name" value="UvrC, RNAse H endonuclease domain"/>
    <property type="match status" value="1"/>
</dbReference>
<dbReference type="Pfam" id="PF01541">
    <property type="entry name" value="GIY-YIG"/>
    <property type="match status" value="1"/>
</dbReference>
<dbReference type="HAMAP" id="MF_00203">
    <property type="entry name" value="UvrC"/>
    <property type="match status" value="1"/>
</dbReference>
<evidence type="ECO:0000259" key="8">
    <source>
        <dbReference type="PROSITE" id="PS50151"/>
    </source>
</evidence>
<dbReference type="CDD" id="cd10434">
    <property type="entry name" value="GIY-YIG_UvrC_Cho"/>
    <property type="match status" value="1"/>
</dbReference>
<name>A0ABP9S1H2_9GAMM</name>
<protein>
    <recommendedName>
        <fullName evidence="7">UvrABC system protein C</fullName>
        <shortName evidence="7">Protein UvrC</shortName>
    </recommendedName>
    <alternativeName>
        <fullName evidence="7">Excinuclease ABC subunit C</fullName>
    </alternativeName>
</protein>
<dbReference type="InterPro" id="IPR050066">
    <property type="entry name" value="UvrABC_protein_C"/>
</dbReference>
<dbReference type="SUPFAM" id="SSF46600">
    <property type="entry name" value="C-terminal UvrC-binding domain of UvrB"/>
    <property type="match status" value="1"/>
</dbReference>
<evidence type="ECO:0000256" key="7">
    <source>
        <dbReference type="HAMAP-Rule" id="MF_00203"/>
    </source>
</evidence>
<dbReference type="Pfam" id="PF02151">
    <property type="entry name" value="UVR"/>
    <property type="match status" value="1"/>
</dbReference>
<dbReference type="InterPro" id="IPR035901">
    <property type="entry name" value="GIY-YIG_endonuc_sf"/>
</dbReference>
<dbReference type="InterPro" id="IPR038476">
    <property type="entry name" value="UvrC_RNase_H_dom_sf"/>
</dbReference>
<dbReference type="InterPro" id="IPR001943">
    <property type="entry name" value="UVR_dom"/>
</dbReference>
<dbReference type="SUPFAM" id="SSF47781">
    <property type="entry name" value="RuvA domain 2-like"/>
    <property type="match status" value="1"/>
</dbReference>
<dbReference type="Pfam" id="PF14520">
    <property type="entry name" value="HHH_5"/>
    <property type="match status" value="1"/>
</dbReference>
<dbReference type="NCBIfam" id="TIGR00194">
    <property type="entry name" value="uvrC"/>
    <property type="match status" value="1"/>
</dbReference>
<feature type="domain" description="UVR" evidence="8">
    <location>
        <begin position="204"/>
        <end position="239"/>
    </location>
</feature>
<dbReference type="SUPFAM" id="SSF82771">
    <property type="entry name" value="GIY-YIG endonuclease"/>
    <property type="match status" value="1"/>
</dbReference>
<dbReference type="SMART" id="SM00278">
    <property type="entry name" value="HhH1"/>
    <property type="match status" value="2"/>
</dbReference>
<evidence type="ECO:0000313" key="11">
    <source>
        <dbReference type="EMBL" id="GAA5189483.1"/>
    </source>
</evidence>
<dbReference type="Gene3D" id="4.10.860.10">
    <property type="entry name" value="UVR domain"/>
    <property type="match status" value="1"/>
</dbReference>
<dbReference type="InterPro" id="IPR047296">
    <property type="entry name" value="GIY-YIG_UvrC_Cho"/>
</dbReference>
<dbReference type="InterPro" id="IPR001162">
    <property type="entry name" value="UvrC_RNase_H_dom"/>
</dbReference>
<evidence type="ECO:0000256" key="2">
    <source>
        <dbReference type="ARBA" id="ARBA00022763"/>
    </source>
</evidence>
<keyword evidence="2 7" id="KW-0227">DNA damage</keyword>
<feature type="domain" description="UvrC family homology region profile" evidence="10">
    <location>
        <begin position="255"/>
        <end position="480"/>
    </location>
</feature>
<comment type="function">
    <text evidence="7">The UvrABC repair system catalyzes the recognition and processing of DNA lesions. UvrC both incises the 5' and 3' sides of the lesion. The N-terminal half is responsible for the 3' incision and the C-terminal half is responsible for the 5' incision.</text>
</comment>
<dbReference type="PANTHER" id="PTHR30562:SF1">
    <property type="entry name" value="UVRABC SYSTEM PROTEIN C"/>
    <property type="match status" value="1"/>
</dbReference>
<dbReference type="Pfam" id="PF22920">
    <property type="entry name" value="UvrC_RNaseH"/>
    <property type="match status" value="1"/>
</dbReference>
<gene>
    <name evidence="7 11" type="primary">uvrC</name>
    <name evidence="11" type="ORF">GCM10025772_11990</name>
</gene>
<dbReference type="Proteomes" id="UP001501600">
    <property type="component" value="Unassembled WGS sequence"/>
</dbReference>
<evidence type="ECO:0000256" key="3">
    <source>
        <dbReference type="ARBA" id="ARBA00022769"/>
    </source>
</evidence>
<keyword evidence="6 7" id="KW-0742">SOS response</keyword>
<dbReference type="PROSITE" id="PS50151">
    <property type="entry name" value="UVR"/>
    <property type="match status" value="1"/>
</dbReference>
<evidence type="ECO:0000256" key="4">
    <source>
        <dbReference type="ARBA" id="ARBA00022881"/>
    </source>
</evidence>
<dbReference type="InterPro" id="IPR000305">
    <property type="entry name" value="GIY-YIG_endonuc"/>
</dbReference>
<dbReference type="EMBL" id="BAABLF010000006">
    <property type="protein sequence ID" value="GAA5189483.1"/>
    <property type="molecule type" value="Genomic_DNA"/>
</dbReference>
<dbReference type="Pfam" id="PF08459">
    <property type="entry name" value="UvrC_RNaseH_dom"/>
    <property type="match status" value="1"/>
</dbReference>
<reference evidence="12" key="1">
    <citation type="journal article" date="2019" name="Int. J. Syst. Evol. Microbiol.">
        <title>The Global Catalogue of Microorganisms (GCM) 10K type strain sequencing project: providing services to taxonomists for standard genome sequencing and annotation.</title>
        <authorList>
            <consortium name="The Broad Institute Genomics Platform"/>
            <consortium name="The Broad Institute Genome Sequencing Center for Infectious Disease"/>
            <person name="Wu L."/>
            <person name="Ma J."/>
        </authorList>
    </citation>
    <scope>NUCLEOTIDE SEQUENCE [LARGE SCALE GENOMIC DNA]</scope>
    <source>
        <strain evidence="12">JCM 18720</strain>
    </source>
</reference>
<evidence type="ECO:0000313" key="12">
    <source>
        <dbReference type="Proteomes" id="UP001501600"/>
    </source>
</evidence>
<dbReference type="RefSeq" id="WP_345316138.1">
    <property type="nucleotide sequence ID" value="NZ_BAABLF010000006.1"/>
</dbReference>
<evidence type="ECO:0000256" key="6">
    <source>
        <dbReference type="ARBA" id="ARBA00023236"/>
    </source>
</evidence>
<dbReference type="InterPro" id="IPR004791">
    <property type="entry name" value="UvrC"/>
</dbReference>
<keyword evidence="3 7" id="KW-0228">DNA excision</keyword>
<evidence type="ECO:0000259" key="9">
    <source>
        <dbReference type="PROSITE" id="PS50164"/>
    </source>
</evidence>
<dbReference type="Gene3D" id="1.10.150.20">
    <property type="entry name" value="5' to 3' exonuclease, C-terminal subdomain"/>
    <property type="match status" value="1"/>
</dbReference>
<feature type="domain" description="GIY-YIG" evidence="9">
    <location>
        <begin position="16"/>
        <end position="95"/>
    </location>
</feature>
<keyword evidence="4 7" id="KW-0267">Excision nuclease</keyword>
<evidence type="ECO:0000259" key="10">
    <source>
        <dbReference type="PROSITE" id="PS50165"/>
    </source>
</evidence>
<organism evidence="11 12">
    <name type="scientific">Ferrimonas gelatinilytica</name>
    <dbReference type="NCBI Taxonomy" id="1255257"/>
    <lineage>
        <taxon>Bacteria</taxon>
        <taxon>Pseudomonadati</taxon>
        <taxon>Pseudomonadota</taxon>
        <taxon>Gammaproteobacteria</taxon>
        <taxon>Alteromonadales</taxon>
        <taxon>Ferrimonadaceae</taxon>
        <taxon>Ferrimonas</taxon>
    </lineage>
</organism>
<dbReference type="PANTHER" id="PTHR30562">
    <property type="entry name" value="UVRC/OXIDOREDUCTASE"/>
    <property type="match status" value="1"/>
</dbReference>
<comment type="subcellular location">
    <subcellularLocation>
        <location evidence="7">Cytoplasm</location>
    </subcellularLocation>
</comment>
<keyword evidence="5 7" id="KW-0234">DNA repair</keyword>
<dbReference type="InterPro" id="IPR010994">
    <property type="entry name" value="RuvA_2-like"/>
</dbReference>
<comment type="subunit">
    <text evidence="7">Interacts with UvrB in an incision complex.</text>
</comment>
<keyword evidence="1 7" id="KW-0963">Cytoplasm</keyword>
<dbReference type="SMART" id="SM00465">
    <property type="entry name" value="GIYc"/>
    <property type="match status" value="1"/>
</dbReference>
<dbReference type="NCBIfam" id="NF001824">
    <property type="entry name" value="PRK00558.1-5"/>
    <property type="match status" value="1"/>
</dbReference>
<dbReference type="PROSITE" id="PS50164">
    <property type="entry name" value="GIY_YIG"/>
    <property type="match status" value="1"/>
</dbReference>
<sequence length="611" mass="68309">MAPSFDPQAFLSSVTNQPGVYRMYDAPGGTVLYVGKAKDLKKRLSSYFRRQVDSVKTRALVAQIGHIEVTVTHTETDALILEHDYIKQYMPKYNVLLRDDKSYPYILLSEHRHPRLAFHRGARRAKGTYFGPYPNGGAVRESLHLMQKLFPVRQCEDGFYRNRSRPCLQYQLKRCSGPCAGMISDEAYGEQVRLLKLFLQGQSQQVIGALVSKMEAASAALEFEQAARYRDQIQALRKVQEQQGVQGRAEGELDIVGIAVEGGMACCHLLFVRKGKIMGSRSYFPKLPRNTEPEEVLESFLLQFYLGGGEDRQIPKEIILSQEQDWSLAEKAIGKHSGQSVTIKSRVRGERAQFQRLAQTNAHSALVSRLAHKTTVAERFRQLAEALELKQPIRRMECFDISHTMGEKTVASCVVFNDEGPAKAEYRRYNIAGITPGDDYAAMTQALQRRYQNSQDAETLPDILFIDGGKGQLTQAEQVMEQALADTDLPTPLLVGVAKGESRKPGLETLILGFSREVIDLPADAPALHLIQHIRDEAHRFAISGHRAARGKARRESVLESIPGIGAKRRQQLLKFLGGMQELKRASVAEIAKVPGISTQLAQKIHDALRS</sequence>
<comment type="caution">
    <text evidence="11">The sequence shown here is derived from an EMBL/GenBank/DDBJ whole genome shotgun (WGS) entry which is preliminary data.</text>
</comment>
<proteinExistence type="inferred from homology"/>
<dbReference type="InterPro" id="IPR036876">
    <property type="entry name" value="UVR_dom_sf"/>
</dbReference>